<proteinExistence type="predicted"/>
<name>A0AAW4V4V4_PHOVU</name>
<comment type="caution">
    <text evidence="2">The sequence shown here is derived from an EMBL/GenBank/DDBJ whole genome shotgun (WGS) entry which is preliminary data.</text>
</comment>
<dbReference type="AlphaFoldDB" id="A0AAW4V4V4"/>
<dbReference type="RefSeq" id="WP_217316080.1">
    <property type="nucleotide sequence ID" value="NZ_JAHOOU010000060.1"/>
</dbReference>
<keyword evidence="1" id="KW-0472">Membrane</keyword>
<reference evidence="2" key="1">
    <citation type="submission" date="2021-10" db="EMBL/GenBank/DDBJ databases">
        <title>Collection of gut derived symbiotic bacterial strains cultured from healthy donors.</title>
        <authorList>
            <person name="Lin H."/>
            <person name="Littmann E."/>
            <person name="Kohout C."/>
            <person name="Pamer E.G."/>
        </authorList>
    </citation>
    <scope>NUCLEOTIDE SEQUENCE</scope>
    <source>
        <strain evidence="2">DFI.1.167</strain>
    </source>
</reference>
<organism evidence="2 3">
    <name type="scientific">Phocaeicola vulgatus</name>
    <name type="common">Bacteroides vulgatus</name>
    <dbReference type="NCBI Taxonomy" id="821"/>
    <lineage>
        <taxon>Bacteria</taxon>
        <taxon>Pseudomonadati</taxon>
        <taxon>Bacteroidota</taxon>
        <taxon>Bacteroidia</taxon>
        <taxon>Bacteroidales</taxon>
        <taxon>Bacteroidaceae</taxon>
        <taxon>Phocaeicola</taxon>
    </lineage>
</organism>
<accession>A0AAW4V4V4</accession>
<sequence>MLVRVMNWVSRHILLAPFMCLFLLFACGSSHKAVKSDTEVIRKDSASESVNIVHGSATSLRELITTNGSYVIDFRIYDTRKPPDSLTGKPPLLADGHVEGDFSKNRKKETVVNDCTEMKADKETTSDIHEEKRSETIKDKKESTLPKQIGFACVCGTVLLVVVLIIRKHWRNRQSSS</sequence>
<protein>
    <recommendedName>
        <fullName evidence="4">Lipoprotein</fullName>
    </recommendedName>
</protein>
<keyword evidence="1" id="KW-1133">Transmembrane helix</keyword>
<keyword evidence="1" id="KW-0812">Transmembrane</keyword>
<gene>
    <name evidence="2" type="ORF">LI282_19980</name>
</gene>
<evidence type="ECO:0008006" key="4">
    <source>
        <dbReference type="Google" id="ProtNLM"/>
    </source>
</evidence>
<dbReference type="Proteomes" id="UP001199363">
    <property type="component" value="Unassembled WGS sequence"/>
</dbReference>
<evidence type="ECO:0000313" key="2">
    <source>
        <dbReference type="EMBL" id="MCB7283299.1"/>
    </source>
</evidence>
<dbReference type="PROSITE" id="PS51257">
    <property type="entry name" value="PROKAR_LIPOPROTEIN"/>
    <property type="match status" value="1"/>
</dbReference>
<feature type="transmembrane region" description="Helical" evidence="1">
    <location>
        <begin position="149"/>
        <end position="166"/>
    </location>
</feature>
<evidence type="ECO:0000313" key="3">
    <source>
        <dbReference type="Proteomes" id="UP001199363"/>
    </source>
</evidence>
<dbReference type="EMBL" id="JAJCQG010000097">
    <property type="protein sequence ID" value="MCB7283299.1"/>
    <property type="molecule type" value="Genomic_DNA"/>
</dbReference>
<evidence type="ECO:0000256" key="1">
    <source>
        <dbReference type="SAM" id="Phobius"/>
    </source>
</evidence>